<feature type="transmembrane region" description="Helical" evidence="1">
    <location>
        <begin position="5"/>
        <end position="23"/>
    </location>
</feature>
<evidence type="ECO:0000313" key="3">
    <source>
        <dbReference type="Proteomes" id="UP001235343"/>
    </source>
</evidence>
<accession>A0ABT7L2Y0</accession>
<sequence>MKKSFLSGIVILGLLALISIYSVELFVKVTAFIAIGTVIISALFLKTLIGGKEFNVHTNPSEEREDRNVGLIVAAFGSPYLILFIIILVFSYV</sequence>
<evidence type="ECO:0008006" key="4">
    <source>
        <dbReference type="Google" id="ProtNLM"/>
    </source>
</evidence>
<feature type="transmembrane region" description="Helical" evidence="1">
    <location>
        <begin position="29"/>
        <end position="49"/>
    </location>
</feature>
<organism evidence="2 3">
    <name type="scientific">Aquibacillus rhizosphaerae</name>
    <dbReference type="NCBI Taxonomy" id="3051431"/>
    <lineage>
        <taxon>Bacteria</taxon>
        <taxon>Bacillati</taxon>
        <taxon>Bacillota</taxon>
        <taxon>Bacilli</taxon>
        <taxon>Bacillales</taxon>
        <taxon>Bacillaceae</taxon>
        <taxon>Aquibacillus</taxon>
    </lineage>
</organism>
<dbReference type="EMBL" id="JASTZU010000024">
    <property type="protein sequence ID" value="MDL4840221.1"/>
    <property type="molecule type" value="Genomic_DNA"/>
</dbReference>
<reference evidence="2 3" key="1">
    <citation type="submission" date="2023-06" db="EMBL/GenBank/DDBJ databases">
        <title>Aquibacillus rhizosphaerae LR5S19.</title>
        <authorList>
            <person name="Sun J.-Q."/>
        </authorList>
    </citation>
    <scope>NUCLEOTIDE SEQUENCE [LARGE SCALE GENOMIC DNA]</scope>
    <source>
        <strain evidence="2 3">LR5S19</strain>
    </source>
</reference>
<dbReference type="Proteomes" id="UP001235343">
    <property type="component" value="Unassembled WGS sequence"/>
</dbReference>
<evidence type="ECO:0000256" key="1">
    <source>
        <dbReference type="SAM" id="Phobius"/>
    </source>
</evidence>
<proteinExistence type="predicted"/>
<keyword evidence="3" id="KW-1185">Reference proteome</keyword>
<keyword evidence="1" id="KW-0812">Transmembrane</keyword>
<name>A0ABT7L2Y0_9BACI</name>
<comment type="caution">
    <text evidence="2">The sequence shown here is derived from an EMBL/GenBank/DDBJ whole genome shotgun (WGS) entry which is preliminary data.</text>
</comment>
<dbReference type="RefSeq" id="WP_285931231.1">
    <property type="nucleotide sequence ID" value="NZ_JASTZU010000024.1"/>
</dbReference>
<feature type="transmembrane region" description="Helical" evidence="1">
    <location>
        <begin position="69"/>
        <end position="92"/>
    </location>
</feature>
<evidence type="ECO:0000313" key="2">
    <source>
        <dbReference type="EMBL" id="MDL4840221.1"/>
    </source>
</evidence>
<protein>
    <recommendedName>
        <fullName evidence="4">DUF5316 domain-containing protein</fullName>
    </recommendedName>
</protein>
<keyword evidence="1" id="KW-1133">Transmembrane helix</keyword>
<gene>
    <name evidence="2" type="ORF">QQS35_07085</name>
</gene>
<keyword evidence="1" id="KW-0472">Membrane</keyword>